<proteinExistence type="predicted"/>
<feature type="region of interest" description="Disordered" evidence="1">
    <location>
        <begin position="14"/>
        <end position="39"/>
    </location>
</feature>
<dbReference type="Proteomes" id="UP001497516">
    <property type="component" value="Chromosome 10"/>
</dbReference>
<feature type="compositionally biased region" description="Polar residues" evidence="1">
    <location>
        <begin position="28"/>
        <end position="39"/>
    </location>
</feature>
<protein>
    <submittedName>
        <fullName evidence="2">Uncharacterized protein</fullName>
    </submittedName>
</protein>
<reference evidence="2 3" key="1">
    <citation type="submission" date="2024-04" db="EMBL/GenBank/DDBJ databases">
        <authorList>
            <person name="Fracassetti M."/>
        </authorList>
    </citation>
    <scope>NUCLEOTIDE SEQUENCE [LARGE SCALE GENOMIC DNA]</scope>
</reference>
<gene>
    <name evidence="2" type="ORF">LTRI10_LOCUS6974</name>
</gene>
<evidence type="ECO:0000313" key="2">
    <source>
        <dbReference type="EMBL" id="CAL1359493.1"/>
    </source>
</evidence>
<accession>A0AAV2CSU2</accession>
<sequence length="97" mass="10360">MDGGVALSCRKLEGLPDQPLGGHGVAATTPTLSDPMLPSNQLEASTAKKLLAVEPSPLLLELKEVQLASVIVVATTVADANPIKLLIQYNWKFRKNR</sequence>
<organism evidence="2 3">
    <name type="scientific">Linum trigynum</name>
    <dbReference type="NCBI Taxonomy" id="586398"/>
    <lineage>
        <taxon>Eukaryota</taxon>
        <taxon>Viridiplantae</taxon>
        <taxon>Streptophyta</taxon>
        <taxon>Embryophyta</taxon>
        <taxon>Tracheophyta</taxon>
        <taxon>Spermatophyta</taxon>
        <taxon>Magnoliopsida</taxon>
        <taxon>eudicotyledons</taxon>
        <taxon>Gunneridae</taxon>
        <taxon>Pentapetalae</taxon>
        <taxon>rosids</taxon>
        <taxon>fabids</taxon>
        <taxon>Malpighiales</taxon>
        <taxon>Linaceae</taxon>
        <taxon>Linum</taxon>
    </lineage>
</organism>
<evidence type="ECO:0000256" key="1">
    <source>
        <dbReference type="SAM" id="MobiDB-lite"/>
    </source>
</evidence>
<name>A0AAV2CSU2_9ROSI</name>
<dbReference type="EMBL" id="OZ034814">
    <property type="protein sequence ID" value="CAL1359493.1"/>
    <property type="molecule type" value="Genomic_DNA"/>
</dbReference>
<keyword evidence="3" id="KW-1185">Reference proteome</keyword>
<dbReference type="AlphaFoldDB" id="A0AAV2CSU2"/>
<evidence type="ECO:0000313" key="3">
    <source>
        <dbReference type="Proteomes" id="UP001497516"/>
    </source>
</evidence>